<protein>
    <submittedName>
        <fullName evidence="1">Uncharacterized protein</fullName>
    </submittedName>
</protein>
<keyword evidence="2" id="KW-1185">Reference proteome</keyword>
<evidence type="ECO:0000313" key="2">
    <source>
        <dbReference type="Proteomes" id="UP000499080"/>
    </source>
</evidence>
<dbReference type="EMBL" id="BGPR01000471">
    <property type="protein sequence ID" value="GBM21999.1"/>
    <property type="molecule type" value="Genomic_DNA"/>
</dbReference>
<gene>
    <name evidence="1" type="ORF">AVEN_263847_1</name>
</gene>
<reference evidence="1 2" key="1">
    <citation type="journal article" date="2019" name="Sci. Rep.">
        <title>Orb-weaving spider Araneus ventricosus genome elucidates the spidroin gene catalogue.</title>
        <authorList>
            <person name="Kono N."/>
            <person name="Nakamura H."/>
            <person name="Ohtoshi R."/>
            <person name="Moran D.A.P."/>
            <person name="Shinohara A."/>
            <person name="Yoshida Y."/>
            <person name="Fujiwara M."/>
            <person name="Mori M."/>
            <person name="Tomita M."/>
            <person name="Arakawa K."/>
        </authorList>
    </citation>
    <scope>NUCLEOTIDE SEQUENCE [LARGE SCALE GENOMIC DNA]</scope>
</reference>
<dbReference type="Proteomes" id="UP000499080">
    <property type="component" value="Unassembled WGS sequence"/>
</dbReference>
<organism evidence="1 2">
    <name type="scientific">Araneus ventricosus</name>
    <name type="common">Orbweaver spider</name>
    <name type="synonym">Epeira ventricosa</name>
    <dbReference type="NCBI Taxonomy" id="182803"/>
    <lineage>
        <taxon>Eukaryota</taxon>
        <taxon>Metazoa</taxon>
        <taxon>Ecdysozoa</taxon>
        <taxon>Arthropoda</taxon>
        <taxon>Chelicerata</taxon>
        <taxon>Arachnida</taxon>
        <taxon>Araneae</taxon>
        <taxon>Araneomorphae</taxon>
        <taxon>Entelegynae</taxon>
        <taxon>Araneoidea</taxon>
        <taxon>Araneidae</taxon>
        <taxon>Araneus</taxon>
    </lineage>
</organism>
<proteinExistence type="predicted"/>
<evidence type="ECO:0000313" key="1">
    <source>
        <dbReference type="EMBL" id="GBM21999.1"/>
    </source>
</evidence>
<comment type="caution">
    <text evidence="1">The sequence shown here is derived from an EMBL/GenBank/DDBJ whole genome shotgun (WGS) entry which is preliminary data.</text>
</comment>
<name>A0A4Y2E0Z0_ARAVE</name>
<sequence>MPRQHSSEDSCSHSVVKRVVRDFSGHPVYKTLTLALNLMISGNTALNIPRWILILNVILSFPNFLRNSGRDLQQWRLTDICYLEWPNLLMTGSYDEYMGIDRIVYPIKSLRLNEYLGDEANL</sequence>
<accession>A0A4Y2E0Z0</accession>
<dbReference type="AlphaFoldDB" id="A0A4Y2E0Z0"/>